<evidence type="ECO:0000313" key="3">
    <source>
        <dbReference type="Proteomes" id="UP001611450"/>
    </source>
</evidence>
<dbReference type="Proteomes" id="UP001611450">
    <property type="component" value="Unassembled WGS sequence"/>
</dbReference>
<protein>
    <submittedName>
        <fullName evidence="2">Uncharacterized protein</fullName>
    </submittedName>
</protein>
<reference evidence="2 3" key="1">
    <citation type="submission" date="2024-10" db="EMBL/GenBank/DDBJ databases">
        <title>The Natural Products Discovery Center: Release of the First 8490 Sequenced Strains for Exploring Actinobacteria Biosynthetic Diversity.</title>
        <authorList>
            <person name="Kalkreuter E."/>
            <person name="Kautsar S.A."/>
            <person name="Yang D."/>
            <person name="Bader C.D."/>
            <person name="Teijaro C.N."/>
            <person name="Fluegel L."/>
            <person name="Davis C.M."/>
            <person name="Simpson J.R."/>
            <person name="Lauterbach L."/>
            <person name="Steele A.D."/>
            <person name="Gui C."/>
            <person name="Meng S."/>
            <person name="Li G."/>
            <person name="Viehrig K."/>
            <person name="Ye F."/>
            <person name="Su P."/>
            <person name="Kiefer A.F."/>
            <person name="Nichols A."/>
            <person name="Cepeda A.J."/>
            <person name="Yan W."/>
            <person name="Fan B."/>
            <person name="Jiang Y."/>
            <person name="Adhikari A."/>
            <person name="Zheng C.-J."/>
            <person name="Schuster L."/>
            <person name="Cowan T.M."/>
            <person name="Smanski M.J."/>
            <person name="Chevrette M.G."/>
            <person name="De Carvalho L.P.S."/>
            <person name="Shen B."/>
        </authorList>
    </citation>
    <scope>NUCLEOTIDE SEQUENCE [LARGE SCALE GENOMIC DNA]</scope>
    <source>
        <strain evidence="2 3">NPDC019626</strain>
    </source>
</reference>
<evidence type="ECO:0000313" key="2">
    <source>
        <dbReference type="EMBL" id="MFI2320632.1"/>
    </source>
</evidence>
<comment type="caution">
    <text evidence="2">The sequence shown here is derived from an EMBL/GenBank/DDBJ whole genome shotgun (WGS) entry which is preliminary data.</text>
</comment>
<keyword evidence="3" id="KW-1185">Reference proteome</keyword>
<dbReference type="EMBL" id="JBIRXV010000001">
    <property type="protein sequence ID" value="MFI2320632.1"/>
    <property type="molecule type" value="Genomic_DNA"/>
</dbReference>
<proteinExistence type="predicted"/>
<dbReference type="RefSeq" id="WP_396944986.1">
    <property type="nucleotide sequence ID" value="NZ_JBIRXV010000001.1"/>
</dbReference>
<feature type="compositionally biased region" description="Basic and acidic residues" evidence="1">
    <location>
        <begin position="32"/>
        <end position="41"/>
    </location>
</feature>
<gene>
    <name evidence="2" type="ORF">ACH47G_09085</name>
</gene>
<accession>A0ABW7WFT4</accession>
<organism evidence="2 3">
    <name type="scientific">Nocardia beijingensis</name>
    <dbReference type="NCBI Taxonomy" id="95162"/>
    <lineage>
        <taxon>Bacteria</taxon>
        <taxon>Bacillati</taxon>
        <taxon>Actinomycetota</taxon>
        <taxon>Actinomycetes</taxon>
        <taxon>Mycobacteriales</taxon>
        <taxon>Nocardiaceae</taxon>
        <taxon>Nocardia</taxon>
    </lineage>
</organism>
<name>A0ABW7WFT4_9NOCA</name>
<evidence type="ECO:0000256" key="1">
    <source>
        <dbReference type="SAM" id="MobiDB-lite"/>
    </source>
</evidence>
<feature type="region of interest" description="Disordered" evidence="1">
    <location>
        <begin position="1"/>
        <end position="48"/>
    </location>
</feature>
<sequence>MAGEEQVDPADSTASGLEVWPSEGFAGTARAEGQDVSRGRLGELPGARGGISASFEIRYVDGAEGERLAAVQAKAIAELLVWLRDHGDGGGVS</sequence>